<evidence type="ECO:0000313" key="2">
    <source>
        <dbReference type="EMBL" id="KAK9700192.1"/>
    </source>
</evidence>
<accession>A0AAW1JAM6</accession>
<feature type="compositionally biased region" description="Basic and acidic residues" evidence="1">
    <location>
        <begin position="54"/>
        <end position="63"/>
    </location>
</feature>
<dbReference type="PANTHER" id="PTHR14386:SF2">
    <property type="entry name" value="PROTEIN FAM204A"/>
    <property type="match status" value="1"/>
</dbReference>
<proteinExistence type="predicted"/>
<feature type="region of interest" description="Disordered" evidence="1">
    <location>
        <begin position="1"/>
        <end position="24"/>
    </location>
</feature>
<dbReference type="AlphaFoldDB" id="A0AAW1JAM6"/>
<dbReference type="Proteomes" id="UP001443914">
    <property type="component" value="Unassembled WGS sequence"/>
</dbReference>
<dbReference type="PANTHER" id="PTHR14386">
    <property type="entry name" value="PROTEIN FAM204A"/>
    <property type="match status" value="1"/>
</dbReference>
<gene>
    <name evidence="2" type="ORF">RND81_08G222500</name>
</gene>
<protein>
    <submittedName>
        <fullName evidence="2">Uncharacterized protein</fullName>
    </submittedName>
</protein>
<comment type="caution">
    <text evidence="2">The sequence shown here is derived from an EMBL/GenBank/DDBJ whole genome shotgun (WGS) entry which is preliminary data.</text>
</comment>
<name>A0AAW1JAM6_SAPOF</name>
<feature type="compositionally biased region" description="Polar residues" evidence="1">
    <location>
        <begin position="9"/>
        <end position="24"/>
    </location>
</feature>
<keyword evidence="3" id="KW-1185">Reference proteome</keyword>
<evidence type="ECO:0000256" key="1">
    <source>
        <dbReference type="SAM" id="MobiDB-lite"/>
    </source>
</evidence>
<feature type="compositionally biased region" description="Basic residues" evidence="1">
    <location>
        <begin position="36"/>
        <end position="50"/>
    </location>
</feature>
<dbReference type="EMBL" id="JBDFQZ010000008">
    <property type="protein sequence ID" value="KAK9700192.1"/>
    <property type="molecule type" value="Genomic_DNA"/>
</dbReference>
<dbReference type="InterPro" id="IPR037690">
    <property type="entry name" value="FAM204A"/>
</dbReference>
<reference evidence="2" key="1">
    <citation type="submission" date="2024-03" db="EMBL/GenBank/DDBJ databases">
        <title>WGS assembly of Saponaria officinalis var. Norfolk2.</title>
        <authorList>
            <person name="Jenkins J."/>
            <person name="Shu S."/>
            <person name="Grimwood J."/>
            <person name="Barry K."/>
            <person name="Goodstein D."/>
            <person name="Schmutz J."/>
            <person name="Leebens-Mack J."/>
            <person name="Osbourn A."/>
        </authorList>
    </citation>
    <scope>NUCLEOTIDE SEQUENCE [LARGE SCALE GENOMIC DNA]</scope>
    <source>
        <strain evidence="2">JIC</strain>
    </source>
</reference>
<feature type="region of interest" description="Disordered" evidence="1">
    <location>
        <begin position="36"/>
        <end position="85"/>
    </location>
</feature>
<evidence type="ECO:0000313" key="3">
    <source>
        <dbReference type="Proteomes" id="UP001443914"/>
    </source>
</evidence>
<organism evidence="2 3">
    <name type="scientific">Saponaria officinalis</name>
    <name type="common">Common soapwort</name>
    <name type="synonym">Lychnis saponaria</name>
    <dbReference type="NCBI Taxonomy" id="3572"/>
    <lineage>
        <taxon>Eukaryota</taxon>
        <taxon>Viridiplantae</taxon>
        <taxon>Streptophyta</taxon>
        <taxon>Embryophyta</taxon>
        <taxon>Tracheophyta</taxon>
        <taxon>Spermatophyta</taxon>
        <taxon>Magnoliopsida</taxon>
        <taxon>eudicotyledons</taxon>
        <taxon>Gunneridae</taxon>
        <taxon>Pentapetalae</taxon>
        <taxon>Caryophyllales</taxon>
        <taxon>Caryophyllaceae</taxon>
        <taxon>Caryophylleae</taxon>
        <taxon>Saponaria</taxon>
    </lineage>
</organism>
<sequence>MEKKETIDAENSSKSGITQHQLSKFQELQRRRLKLTSKAKNKKFKTKGAKTKPWSKELDTKELVDDENSDQCVNDPCDTTSSSSQGCESNEILSASLKVDVHPAFQKKKLHWGLDSKERWERKANM</sequence>